<feature type="active site" description="Proton donor; for beta-elimination activity" evidence="15">
    <location>
        <position position="57"/>
    </location>
</feature>
<dbReference type="InterPro" id="IPR010663">
    <property type="entry name" value="Znf_FPG/IleRS"/>
</dbReference>
<dbReference type="InterPro" id="IPR010979">
    <property type="entry name" value="Ribosomal_uS13-like_H2TH"/>
</dbReference>
<keyword evidence="9 15" id="KW-0238">DNA-binding</keyword>
<evidence type="ECO:0000256" key="11">
    <source>
        <dbReference type="ARBA" id="ARBA00023239"/>
    </source>
</evidence>
<keyword evidence="8 15" id="KW-0862">Zinc</keyword>
<comment type="subunit">
    <text evidence="3 15">Monomer.</text>
</comment>
<feature type="active site" description="Proton donor" evidence="15">
    <location>
        <position position="3"/>
    </location>
</feature>
<dbReference type="PROSITE" id="PS51068">
    <property type="entry name" value="FPG_CAT"/>
    <property type="match status" value="1"/>
</dbReference>
<keyword evidence="12 15" id="KW-0511">Multifunctional enzyme</keyword>
<evidence type="ECO:0000256" key="12">
    <source>
        <dbReference type="ARBA" id="ARBA00023268"/>
    </source>
</evidence>
<gene>
    <name evidence="15 18" type="primary">mutM</name>
    <name evidence="15" type="synonym">fpg</name>
    <name evidence="18" type="ORF">BN1208_1071</name>
</gene>
<evidence type="ECO:0000256" key="13">
    <source>
        <dbReference type="ARBA" id="ARBA00023295"/>
    </source>
</evidence>
<dbReference type="FunFam" id="3.20.190.10:FF:000001">
    <property type="entry name" value="Formamidopyrimidine-DNA glycosylase"/>
    <property type="match status" value="1"/>
</dbReference>
<evidence type="ECO:0000259" key="17">
    <source>
        <dbReference type="PROSITE" id="PS51068"/>
    </source>
</evidence>
<dbReference type="STRING" id="1581557.BN1208_1071"/>
<dbReference type="HAMAP" id="MF_00103">
    <property type="entry name" value="Fapy_DNA_glycosyl"/>
    <property type="match status" value="1"/>
</dbReference>
<dbReference type="Gene3D" id="1.10.8.50">
    <property type="match status" value="1"/>
</dbReference>
<dbReference type="PROSITE" id="PS01242">
    <property type="entry name" value="ZF_FPG_1"/>
    <property type="match status" value="1"/>
</dbReference>
<dbReference type="SMART" id="SM01232">
    <property type="entry name" value="H2TH"/>
    <property type="match status" value="1"/>
</dbReference>
<dbReference type="EMBL" id="LN827929">
    <property type="protein sequence ID" value="CEZ19952.1"/>
    <property type="molecule type" value="Genomic_DNA"/>
</dbReference>
<keyword evidence="7 15" id="KW-0378">Hydrolase</keyword>
<dbReference type="InterPro" id="IPR000214">
    <property type="entry name" value="Znf_DNA_glyclase/AP_lyase"/>
</dbReference>
<name>A0A0D6EWF6_9PROT</name>
<evidence type="ECO:0000256" key="15">
    <source>
        <dbReference type="HAMAP-Rule" id="MF_00103"/>
    </source>
</evidence>
<dbReference type="PANTHER" id="PTHR22993">
    <property type="entry name" value="FORMAMIDOPYRIMIDINE-DNA GLYCOSYLASE"/>
    <property type="match status" value="1"/>
</dbReference>
<dbReference type="Pfam" id="PF01149">
    <property type="entry name" value="Fapy_DNA_glyco"/>
    <property type="match status" value="1"/>
</dbReference>
<dbReference type="PANTHER" id="PTHR22993:SF9">
    <property type="entry name" value="FORMAMIDOPYRIMIDINE-DNA GLYCOSYLASE"/>
    <property type="match status" value="1"/>
</dbReference>
<feature type="domain" description="Formamidopyrimidine-DNA glycosylase catalytic" evidence="17">
    <location>
        <begin position="2"/>
        <end position="113"/>
    </location>
</feature>
<dbReference type="NCBIfam" id="TIGR00577">
    <property type="entry name" value="fpg"/>
    <property type="match status" value="1"/>
</dbReference>
<evidence type="ECO:0000256" key="3">
    <source>
        <dbReference type="ARBA" id="ARBA00011245"/>
    </source>
</evidence>
<dbReference type="SUPFAM" id="SSF46946">
    <property type="entry name" value="S13-like H2TH domain"/>
    <property type="match status" value="1"/>
</dbReference>
<evidence type="ECO:0000256" key="5">
    <source>
        <dbReference type="ARBA" id="ARBA00022763"/>
    </source>
</evidence>
<keyword evidence="6 15" id="KW-0863">Zinc-finger</keyword>
<evidence type="ECO:0000259" key="16">
    <source>
        <dbReference type="PROSITE" id="PS51066"/>
    </source>
</evidence>
<dbReference type="GO" id="GO:0008270">
    <property type="term" value="F:zinc ion binding"/>
    <property type="evidence" value="ECO:0007669"/>
    <property type="project" value="UniProtKB-UniRule"/>
</dbReference>
<dbReference type="Pfam" id="PF06827">
    <property type="entry name" value="zf-FPG_IleRS"/>
    <property type="match status" value="1"/>
</dbReference>
<dbReference type="GO" id="GO:0034039">
    <property type="term" value="F:8-oxo-7,8-dihydroguanine DNA N-glycosylase activity"/>
    <property type="evidence" value="ECO:0007669"/>
    <property type="project" value="TreeGrafter"/>
</dbReference>
<evidence type="ECO:0000256" key="1">
    <source>
        <dbReference type="ARBA" id="ARBA00001668"/>
    </source>
</evidence>
<reference evidence="19" key="1">
    <citation type="submission" date="2014-12" db="EMBL/GenBank/DDBJ databases">
        <authorList>
            <person name="Salcher M.M."/>
        </authorList>
    </citation>
    <scope>NUCLEOTIDE SEQUENCE [LARGE SCALE GENOMIC DNA]</scope>
    <source>
        <strain evidence="19">MMS-10A-171</strain>
    </source>
</reference>
<evidence type="ECO:0000256" key="6">
    <source>
        <dbReference type="ARBA" id="ARBA00022771"/>
    </source>
</evidence>
<feature type="active site" description="Proton donor; for delta-elimination activity" evidence="15">
    <location>
        <position position="261"/>
    </location>
</feature>
<dbReference type="SUPFAM" id="SSF81624">
    <property type="entry name" value="N-terminal domain of MutM-like DNA repair proteins"/>
    <property type="match status" value="1"/>
</dbReference>
<comment type="function">
    <text evidence="15">Involved in base excision repair of DNA damaged by oxidation or by mutagenic agents. Acts as DNA glycosylase that recognizes and removes damaged bases. Has a preference for oxidized purines, such as 7,8-dihydro-8-oxoguanine (8-oxoG). Has AP (apurinic/apyrimidinic) lyase activity and introduces nicks in the DNA strand. Cleaves the DNA backbone by beta-delta elimination to generate a single-strand break at the site of the removed base with both 3'- and 5'-phosphates.</text>
</comment>
<dbReference type="HOGENOM" id="CLU_038423_1_1_4"/>
<keyword evidence="5 15" id="KW-0227">DNA damage</keyword>
<dbReference type="Pfam" id="PF06831">
    <property type="entry name" value="H2TH"/>
    <property type="match status" value="1"/>
</dbReference>
<dbReference type="Gene3D" id="3.20.190.10">
    <property type="entry name" value="MutM-like, N-terminal"/>
    <property type="match status" value="1"/>
</dbReference>
<evidence type="ECO:0000256" key="10">
    <source>
        <dbReference type="ARBA" id="ARBA00023204"/>
    </source>
</evidence>
<comment type="catalytic activity">
    <reaction evidence="1 15">
        <text>Hydrolysis of DNA containing ring-opened 7-methylguanine residues, releasing 2,6-diamino-4-hydroxy-5-(N-methyl)formamidopyrimidine.</text>
        <dbReference type="EC" id="3.2.2.23"/>
    </reaction>
</comment>
<keyword evidence="10 15" id="KW-0234">DNA repair</keyword>
<accession>A0A0D6EWF6</accession>
<evidence type="ECO:0000256" key="7">
    <source>
        <dbReference type="ARBA" id="ARBA00022801"/>
    </source>
</evidence>
<dbReference type="GO" id="GO:0003684">
    <property type="term" value="F:damaged DNA binding"/>
    <property type="evidence" value="ECO:0007669"/>
    <property type="project" value="InterPro"/>
</dbReference>
<feature type="active site" description="Schiff-base intermediate with DNA" evidence="15">
    <location>
        <position position="2"/>
    </location>
</feature>
<dbReference type="GO" id="GO:0006284">
    <property type="term" value="P:base-excision repair"/>
    <property type="evidence" value="ECO:0007669"/>
    <property type="project" value="InterPro"/>
</dbReference>
<dbReference type="CDD" id="cd08966">
    <property type="entry name" value="EcFpg-like_N"/>
    <property type="match status" value="1"/>
</dbReference>
<feature type="binding site" evidence="15">
    <location>
        <position position="110"/>
    </location>
    <ligand>
        <name>DNA</name>
        <dbReference type="ChEBI" id="CHEBI:16991"/>
    </ligand>
</feature>
<evidence type="ECO:0000256" key="8">
    <source>
        <dbReference type="ARBA" id="ARBA00022833"/>
    </source>
</evidence>
<keyword evidence="4 15" id="KW-0479">Metal-binding</keyword>
<keyword evidence="11 15" id="KW-0456">Lyase</keyword>
<dbReference type="NCBIfam" id="NF002211">
    <property type="entry name" value="PRK01103.1"/>
    <property type="match status" value="1"/>
</dbReference>
<feature type="binding site" evidence="15">
    <location>
        <position position="152"/>
    </location>
    <ligand>
        <name>DNA</name>
        <dbReference type="ChEBI" id="CHEBI:16991"/>
    </ligand>
</feature>
<dbReference type="EC" id="4.2.99.18" evidence="15"/>
<evidence type="ECO:0000256" key="14">
    <source>
        <dbReference type="ARBA" id="ARBA00044632"/>
    </source>
</evidence>
<dbReference type="InterPro" id="IPR015886">
    <property type="entry name" value="H2TH_FPG"/>
</dbReference>
<dbReference type="PROSITE" id="PS51066">
    <property type="entry name" value="ZF_FPG_2"/>
    <property type="match status" value="1"/>
</dbReference>
<dbReference type="InterPro" id="IPR015887">
    <property type="entry name" value="DNA_glyclase_Znf_dom_DNA_BS"/>
</dbReference>
<dbReference type="SUPFAM" id="SSF57716">
    <property type="entry name" value="Glucocorticoid receptor-like (DNA-binding domain)"/>
    <property type="match status" value="1"/>
</dbReference>
<dbReference type="OrthoDB" id="9800855at2"/>
<comment type="catalytic activity">
    <reaction evidence="14 15">
        <text>2'-deoxyribonucleotide-(2'-deoxyribose 5'-phosphate)-2'-deoxyribonucleotide-DNA = a 3'-end 2'-deoxyribonucleotide-(2,3-dehydro-2,3-deoxyribose 5'-phosphate)-DNA + a 5'-end 5'-phospho-2'-deoxyribonucleoside-DNA + H(+)</text>
        <dbReference type="Rhea" id="RHEA:66592"/>
        <dbReference type="Rhea" id="RHEA-COMP:13180"/>
        <dbReference type="Rhea" id="RHEA-COMP:16897"/>
        <dbReference type="Rhea" id="RHEA-COMP:17067"/>
        <dbReference type="ChEBI" id="CHEBI:15378"/>
        <dbReference type="ChEBI" id="CHEBI:136412"/>
        <dbReference type="ChEBI" id="CHEBI:157695"/>
        <dbReference type="ChEBI" id="CHEBI:167181"/>
        <dbReference type="EC" id="4.2.99.18"/>
    </reaction>
</comment>
<evidence type="ECO:0000256" key="9">
    <source>
        <dbReference type="ARBA" id="ARBA00023125"/>
    </source>
</evidence>
<evidence type="ECO:0000256" key="2">
    <source>
        <dbReference type="ARBA" id="ARBA00009409"/>
    </source>
</evidence>
<dbReference type="InterPro" id="IPR020629">
    <property type="entry name" value="FPG_Glyclase"/>
</dbReference>
<sequence>MPELPEVEITCIGLKPILQKSISNIIIRNPSLRWPIPSHLKKTLPNQKILHIKRRAKYIIIQFEKASLMIHLGMSGRLEILDKETPPEKHDHVDIAFHNSKNILRYTDPRRFGSILWVDGDIKNHFLISKLGPEPLESLFTRDYLFSKTHNKNSPIKNIIMDSHIVVGVGNIYASESLFKAGVLPSKLGKDISLSECTKIVKYIKTTLIKAIELGGSSLKDFYNVNGQSGYFQQTYNVYGMTGKPCRKCKTIIENKKIGQRSSFFCIKCQS</sequence>
<dbReference type="Proteomes" id="UP000064007">
    <property type="component" value="Chromosome 1"/>
</dbReference>
<evidence type="ECO:0000313" key="19">
    <source>
        <dbReference type="Proteomes" id="UP000064007"/>
    </source>
</evidence>
<dbReference type="KEGG" id="mbat:BN1208_1071"/>
<dbReference type="FunFam" id="1.10.8.50:FF:000003">
    <property type="entry name" value="Formamidopyrimidine-DNA glycosylase"/>
    <property type="match status" value="1"/>
</dbReference>
<dbReference type="InterPro" id="IPR012319">
    <property type="entry name" value="FPG_cat"/>
</dbReference>
<feature type="domain" description="FPG-type" evidence="16">
    <location>
        <begin position="237"/>
        <end position="271"/>
    </location>
</feature>
<comment type="cofactor">
    <cofactor evidence="15">
        <name>Zn(2+)</name>
        <dbReference type="ChEBI" id="CHEBI:29105"/>
    </cofactor>
    <text evidence="15">Binds 1 zinc ion per subunit.</text>
</comment>
<dbReference type="SMART" id="SM00898">
    <property type="entry name" value="Fapy_DNA_glyco"/>
    <property type="match status" value="1"/>
</dbReference>
<keyword evidence="13 15" id="KW-0326">Glycosidase</keyword>
<dbReference type="GO" id="GO:0140078">
    <property type="term" value="F:class I DNA-(apurinic or apyrimidinic site) endonuclease activity"/>
    <property type="evidence" value="ECO:0007669"/>
    <property type="project" value="UniProtKB-EC"/>
</dbReference>
<proteinExistence type="inferred from homology"/>
<protein>
    <recommendedName>
        <fullName evidence="15">Formamidopyrimidine-DNA glycosylase</fullName>
        <shortName evidence="15">Fapy-DNA glycosylase</shortName>
        <ecNumber evidence="15">3.2.2.23</ecNumber>
    </recommendedName>
    <alternativeName>
        <fullName evidence="15">DNA-(apurinic or apyrimidinic site) lyase MutM</fullName>
        <shortName evidence="15">AP lyase MutM</shortName>
        <ecNumber evidence="15">4.2.99.18</ecNumber>
    </alternativeName>
</protein>
<comment type="similarity">
    <text evidence="2 15">Belongs to the FPG family.</text>
</comment>
<evidence type="ECO:0000313" key="18">
    <source>
        <dbReference type="EMBL" id="CEZ19952.1"/>
    </source>
</evidence>
<evidence type="ECO:0000256" key="4">
    <source>
        <dbReference type="ARBA" id="ARBA00022723"/>
    </source>
</evidence>
<keyword evidence="19" id="KW-1185">Reference proteome</keyword>
<feature type="binding site" evidence="15">
    <location>
        <position position="90"/>
    </location>
    <ligand>
        <name>DNA</name>
        <dbReference type="ChEBI" id="CHEBI:16991"/>
    </ligand>
</feature>
<dbReference type="InterPro" id="IPR035937">
    <property type="entry name" value="FPG_N"/>
</dbReference>
<dbReference type="EC" id="3.2.2.23" evidence="15"/>
<dbReference type="RefSeq" id="WP_046488608.1">
    <property type="nucleotide sequence ID" value="NZ_LN827929.1"/>
</dbReference>
<organism evidence="18 19">
    <name type="scientific">Candidatus Methylopumilus planktonicus</name>
    <dbReference type="NCBI Taxonomy" id="1581557"/>
    <lineage>
        <taxon>Bacteria</taxon>
        <taxon>Pseudomonadati</taxon>
        <taxon>Pseudomonadota</taxon>
        <taxon>Betaproteobacteria</taxon>
        <taxon>Nitrosomonadales</taxon>
        <taxon>Methylophilaceae</taxon>
        <taxon>Candidatus Methylopumilus</taxon>
    </lineage>
</organism>
<dbReference type="AlphaFoldDB" id="A0A0D6EWF6"/>